<name>A0A9W8QR43_9HYPO</name>
<keyword evidence="7" id="KW-1185">Reference proteome</keyword>
<reference evidence="6" key="1">
    <citation type="submission" date="2022-09" db="EMBL/GenBank/DDBJ databases">
        <title>Fusarium specimens isolated from Avocado Roots.</title>
        <authorList>
            <person name="Stajich J."/>
            <person name="Roper C."/>
            <person name="Heimlech-Rivalta G."/>
        </authorList>
    </citation>
    <scope>NUCLEOTIDE SEQUENCE</scope>
    <source>
        <strain evidence="6">A02</strain>
    </source>
</reference>
<dbReference type="PRINTS" id="PR00081">
    <property type="entry name" value="GDHRDH"/>
</dbReference>
<comment type="caution">
    <text evidence="6">The sequence shown here is derived from an EMBL/GenBank/DDBJ whole genome shotgun (WGS) entry which is preliminary data.</text>
</comment>
<evidence type="ECO:0000256" key="5">
    <source>
        <dbReference type="ARBA" id="ARBA00048340"/>
    </source>
</evidence>
<dbReference type="Proteomes" id="UP001152087">
    <property type="component" value="Unassembled WGS sequence"/>
</dbReference>
<evidence type="ECO:0000313" key="6">
    <source>
        <dbReference type="EMBL" id="KAJ4176642.1"/>
    </source>
</evidence>
<dbReference type="InterPro" id="IPR002347">
    <property type="entry name" value="SDR_fam"/>
</dbReference>
<proteinExistence type="predicted"/>
<gene>
    <name evidence="6" type="primary">SPS19_3</name>
    <name evidence="6" type="ORF">NW755_014302</name>
</gene>
<dbReference type="InterPro" id="IPR036291">
    <property type="entry name" value="NAD(P)-bd_dom_sf"/>
</dbReference>
<dbReference type="AlphaFoldDB" id="A0A9W8QR43"/>
<protein>
    <recommendedName>
        <fullName evidence="3">2,4-dienoyl-CoA reductase [(3E)-enoyl-CoA-producing]</fullName>
        <ecNumber evidence="3">1.3.1.124</ecNumber>
    </recommendedName>
</protein>
<dbReference type="InterPro" id="IPR045017">
    <property type="entry name" value="DECR2-like"/>
</dbReference>
<dbReference type="GO" id="GO:0005777">
    <property type="term" value="C:peroxisome"/>
    <property type="evidence" value="ECO:0007669"/>
    <property type="project" value="TreeGrafter"/>
</dbReference>
<dbReference type="GO" id="GO:0009062">
    <property type="term" value="P:fatty acid catabolic process"/>
    <property type="evidence" value="ECO:0007669"/>
    <property type="project" value="InterPro"/>
</dbReference>
<comment type="catalytic activity">
    <reaction evidence="4">
        <text>a (2E,4E)-dienoyl-CoA + NADPH + H(+) = a 4,5-saturated-(3E)-enoyl-CoA + NADP(+)</text>
        <dbReference type="Rhea" id="RHEA:45912"/>
        <dbReference type="ChEBI" id="CHEBI:15378"/>
        <dbReference type="ChEBI" id="CHEBI:57783"/>
        <dbReference type="ChEBI" id="CHEBI:58349"/>
        <dbReference type="ChEBI" id="CHEBI:85101"/>
        <dbReference type="ChEBI" id="CHEBI:85493"/>
        <dbReference type="EC" id="1.3.1.124"/>
    </reaction>
</comment>
<keyword evidence="1" id="KW-0521">NADP</keyword>
<dbReference type="GO" id="GO:0008670">
    <property type="term" value="F:2,4-dienoyl-CoA reductase (NADPH) activity"/>
    <property type="evidence" value="ECO:0007669"/>
    <property type="project" value="InterPro"/>
</dbReference>
<keyword evidence="2 6" id="KW-0560">Oxidoreductase</keyword>
<comment type="catalytic activity">
    <reaction evidence="5">
        <text>a (2E,4Z)-dienoyl-CoA + NADPH + H(+) = a 4,5-saturated-(3E)-enoyl-CoA + NADP(+)</text>
        <dbReference type="Rhea" id="RHEA:61892"/>
        <dbReference type="ChEBI" id="CHEBI:15378"/>
        <dbReference type="ChEBI" id="CHEBI:57783"/>
        <dbReference type="ChEBI" id="CHEBI:58349"/>
        <dbReference type="ChEBI" id="CHEBI:85099"/>
        <dbReference type="ChEBI" id="CHEBI:85493"/>
        <dbReference type="EC" id="1.3.1.124"/>
    </reaction>
</comment>
<evidence type="ECO:0000256" key="4">
    <source>
        <dbReference type="ARBA" id="ARBA00048009"/>
    </source>
</evidence>
<evidence type="ECO:0000256" key="3">
    <source>
        <dbReference type="ARBA" id="ARBA00026117"/>
    </source>
</evidence>
<evidence type="ECO:0000313" key="7">
    <source>
        <dbReference type="Proteomes" id="UP001152087"/>
    </source>
</evidence>
<evidence type="ECO:0000256" key="1">
    <source>
        <dbReference type="ARBA" id="ARBA00022857"/>
    </source>
</evidence>
<dbReference type="Gene3D" id="3.40.50.720">
    <property type="entry name" value="NAD(P)-binding Rossmann-like Domain"/>
    <property type="match status" value="1"/>
</dbReference>
<dbReference type="SUPFAM" id="SSF51735">
    <property type="entry name" value="NAD(P)-binding Rossmann-fold domains"/>
    <property type="match status" value="1"/>
</dbReference>
<dbReference type="PANTHER" id="PTHR43296">
    <property type="entry name" value="PEROXISOMAL 2,4-DIENOYL-COA REDUCTASE"/>
    <property type="match status" value="1"/>
</dbReference>
<accession>A0A9W8QR43</accession>
<dbReference type="Pfam" id="PF13561">
    <property type="entry name" value="adh_short_C2"/>
    <property type="match status" value="1"/>
</dbReference>
<dbReference type="EC" id="1.3.1.124" evidence="3"/>
<dbReference type="PANTHER" id="PTHR43296:SF2">
    <property type="entry name" value="PEROXISOMAL 2,4-DIENOYL-COA REDUCTASE [(3E)-ENOYL-COA-PRODUCING]"/>
    <property type="match status" value="1"/>
</dbReference>
<dbReference type="EMBL" id="JAOQAV010000167">
    <property type="protein sequence ID" value="KAJ4176642.1"/>
    <property type="molecule type" value="Genomic_DNA"/>
</dbReference>
<evidence type="ECO:0000256" key="2">
    <source>
        <dbReference type="ARBA" id="ARBA00023002"/>
    </source>
</evidence>
<organism evidence="6 7">
    <name type="scientific">Fusarium falciforme</name>
    <dbReference type="NCBI Taxonomy" id="195108"/>
    <lineage>
        <taxon>Eukaryota</taxon>
        <taxon>Fungi</taxon>
        <taxon>Dikarya</taxon>
        <taxon>Ascomycota</taxon>
        <taxon>Pezizomycotina</taxon>
        <taxon>Sordariomycetes</taxon>
        <taxon>Hypocreomycetidae</taxon>
        <taxon>Hypocreales</taxon>
        <taxon>Nectriaceae</taxon>
        <taxon>Fusarium</taxon>
        <taxon>Fusarium solani species complex</taxon>
    </lineage>
</organism>
<sequence length="296" mass="31188">MDQEKDRFITDVWRDGLFENKVVFCTGGNGTICSAQVKALVYLGANACIVGRNVSKTEAMAQEIAAERPGARVLGLGGVDVRDAKRLQDAADRCASELGAIDYVIAGAAGNFLAPVRELSPNAFKSVIDIDVLGSYNTVKATLPHLIQSASKNSAMANKGTRRTPSSGGKIVFISATMHYTGTPLQAHVCAAKAAVDALAHAICIEQGPLGVTSNVISPGPIADTEGTSRLFTEEKQSLVRQIPAGRLGSISDIADATIYLFSNAGNYVNGEILVGECVLEAQIVPYIFSGMTYMT</sequence>